<accession>A0A5C6BCY5</accession>
<comment type="caution">
    <text evidence="2">The sequence shown here is derived from an EMBL/GenBank/DDBJ whole genome shotgun (WGS) entry which is preliminary data.</text>
</comment>
<name>A0A5C6BCY5_9BACT</name>
<keyword evidence="3" id="KW-1185">Reference proteome</keyword>
<evidence type="ECO:0000313" key="3">
    <source>
        <dbReference type="Proteomes" id="UP000320176"/>
    </source>
</evidence>
<dbReference type="Proteomes" id="UP000320176">
    <property type="component" value="Unassembled WGS sequence"/>
</dbReference>
<gene>
    <name evidence="2" type="ORF">Pla52n_08860</name>
</gene>
<reference evidence="2 3" key="1">
    <citation type="submission" date="2019-02" db="EMBL/GenBank/DDBJ databases">
        <title>Deep-cultivation of Planctomycetes and their phenomic and genomic characterization uncovers novel biology.</title>
        <authorList>
            <person name="Wiegand S."/>
            <person name="Jogler M."/>
            <person name="Boedeker C."/>
            <person name="Pinto D."/>
            <person name="Vollmers J."/>
            <person name="Rivas-Marin E."/>
            <person name="Kohn T."/>
            <person name="Peeters S.H."/>
            <person name="Heuer A."/>
            <person name="Rast P."/>
            <person name="Oberbeckmann S."/>
            <person name="Bunk B."/>
            <person name="Jeske O."/>
            <person name="Meyerdierks A."/>
            <person name="Storesund J.E."/>
            <person name="Kallscheuer N."/>
            <person name="Luecker S."/>
            <person name="Lage O.M."/>
            <person name="Pohl T."/>
            <person name="Merkel B.J."/>
            <person name="Hornburger P."/>
            <person name="Mueller R.-W."/>
            <person name="Bruemmer F."/>
            <person name="Labrenz M."/>
            <person name="Spormann A.M."/>
            <person name="Op Den Camp H."/>
            <person name="Overmann J."/>
            <person name="Amann R."/>
            <person name="Jetten M.S.M."/>
            <person name="Mascher T."/>
            <person name="Medema M.H."/>
            <person name="Devos D.P."/>
            <person name="Kaster A.-K."/>
            <person name="Ovreas L."/>
            <person name="Rohde M."/>
            <person name="Galperin M.Y."/>
            <person name="Jogler C."/>
        </authorList>
    </citation>
    <scope>NUCLEOTIDE SEQUENCE [LARGE SCALE GENOMIC DNA]</scope>
    <source>
        <strain evidence="2 3">Pla52n</strain>
    </source>
</reference>
<dbReference type="EMBL" id="SJPN01000001">
    <property type="protein sequence ID" value="TWU08304.1"/>
    <property type="molecule type" value="Genomic_DNA"/>
</dbReference>
<protein>
    <submittedName>
        <fullName evidence="2">Uncharacterized protein</fullName>
    </submittedName>
</protein>
<evidence type="ECO:0000313" key="2">
    <source>
        <dbReference type="EMBL" id="TWU08304.1"/>
    </source>
</evidence>
<evidence type="ECO:0000256" key="1">
    <source>
        <dbReference type="SAM" id="MobiDB-lite"/>
    </source>
</evidence>
<feature type="region of interest" description="Disordered" evidence="1">
    <location>
        <begin position="1"/>
        <end position="31"/>
    </location>
</feature>
<dbReference type="AlphaFoldDB" id="A0A5C6BCY5"/>
<feature type="compositionally biased region" description="Polar residues" evidence="1">
    <location>
        <begin position="1"/>
        <end position="12"/>
    </location>
</feature>
<organism evidence="2 3">
    <name type="scientific">Stieleria varia</name>
    <dbReference type="NCBI Taxonomy" id="2528005"/>
    <lineage>
        <taxon>Bacteria</taxon>
        <taxon>Pseudomonadati</taxon>
        <taxon>Planctomycetota</taxon>
        <taxon>Planctomycetia</taxon>
        <taxon>Pirellulales</taxon>
        <taxon>Pirellulaceae</taxon>
        <taxon>Stieleria</taxon>
    </lineage>
</organism>
<sequence length="88" mass="9834">MENRSDSVNTYQAERPNGATIMSSNRESHPCNASLHREQRVVGPIRLPRSAPAVFIESFNQIYGSMGIVVLPHEDDSKVVESVRELPQ</sequence>
<proteinExistence type="predicted"/>